<feature type="region of interest" description="Disordered" evidence="7">
    <location>
        <begin position="204"/>
        <end position="237"/>
    </location>
</feature>
<evidence type="ECO:0000256" key="1">
    <source>
        <dbReference type="ARBA" id="ARBA00004651"/>
    </source>
</evidence>
<feature type="domain" description="VTT" evidence="9">
    <location>
        <begin position="33"/>
        <end position="162"/>
    </location>
</feature>
<feature type="transmembrane region" description="Helical" evidence="8">
    <location>
        <begin position="174"/>
        <end position="195"/>
    </location>
</feature>
<keyword evidence="3" id="KW-1003">Cell membrane</keyword>
<accession>A0ABS2CQ24</accession>
<evidence type="ECO:0000259" key="9">
    <source>
        <dbReference type="Pfam" id="PF09335"/>
    </source>
</evidence>
<sequence length="237" mass="25711">MQSITGPVVDVIESVGEVGVGGLIALETVLPPIPSEVILPFAGFAAADGRLNAPLAWACATVGSLLGAGILYWFGHALSYERLYHLAGKPWFFLFGQKDLDRGFRFFDRHGSVVVLVGRFVPLIRSIVSVPAGMDRMPLPRFLALTALGSGVWNAAFIALGYRLREDYEVVEQYMGPVSRGVLVVCAIVLVWLVVRRVRDRRAGGAEAEEAEPFHPGADRARGADHGSDRARVRAED</sequence>
<keyword evidence="11" id="KW-1185">Reference proteome</keyword>
<dbReference type="Proteomes" id="UP001430172">
    <property type="component" value="Unassembled WGS sequence"/>
</dbReference>
<evidence type="ECO:0000256" key="3">
    <source>
        <dbReference type="ARBA" id="ARBA00022475"/>
    </source>
</evidence>
<name>A0ABS2CQ24_9MICO</name>
<dbReference type="InterPro" id="IPR032816">
    <property type="entry name" value="VTT_dom"/>
</dbReference>
<reference evidence="10" key="1">
    <citation type="submission" date="2021-02" db="EMBL/GenBank/DDBJ databases">
        <title>Phycicoccus sp. MQZ13P-5T, whole genome shotgun sequence.</title>
        <authorList>
            <person name="Tuo L."/>
        </authorList>
    </citation>
    <scope>NUCLEOTIDE SEQUENCE</scope>
    <source>
        <strain evidence="10">MQZ13P-5</strain>
    </source>
</reference>
<organism evidence="10 11">
    <name type="scientific">Phycicoccus sonneratiae</name>
    <dbReference type="NCBI Taxonomy" id="2807628"/>
    <lineage>
        <taxon>Bacteria</taxon>
        <taxon>Bacillati</taxon>
        <taxon>Actinomycetota</taxon>
        <taxon>Actinomycetes</taxon>
        <taxon>Micrococcales</taxon>
        <taxon>Intrasporangiaceae</taxon>
        <taxon>Phycicoccus</taxon>
    </lineage>
</organism>
<evidence type="ECO:0000313" key="11">
    <source>
        <dbReference type="Proteomes" id="UP001430172"/>
    </source>
</evidence>
<proteinExistence type="inferred from homology"/>
<feature type="transmembrane region" description="Helical" evidence="8">
    <location>
        <begin position="142"/>
        <end position="162"/>
    </location>
</feature>
<feature type="compositionally biased region" description="Basic and acidic residues" evidence="7">
    <location>
        <begin position="217"/>
        <end position="237"/>
    </location>
</feature>
<dbReference type="PANTHER" id="PTHR42709">
    <property type="entry name" value="ALKALINE PHOSPHATASE LIKE PROTEIN"/>
    <property type="match status" value="1"/>
</dbReference>
<comment type="similarity">
    <text evidence="2">Belongs to the DedA family.</text>
</comment>
<protein>
    <submittedName>
        <fullName evidence="10">DedA family protein</fullName>
    </submittedName>
</protein>
<feature type="transmembrane region" description="Helical" evidence="8">
    <location>
        <begin position="55"/>
        <end position="74"/>
    </location>
</feature>
<dbReference type="Pfam" id="PF09335">
    <property type="entry name" value="VTT_dom"/>
    <property type="match status" value="1"/>
</dbReference>
<gene>
    <name evidence="10" type="ORF">JQN70_16435</name>
</gene>
<evidence type="ECO:0000256" key="6">
    <source>
        <dbReference type="ARBA" id="ARBA00023136"/>
    </source>
</evidence>
<keyword evidence="4 8" id="KW-0812">Transmembrane</keyword>
<comment type="subcellular location">
    <subcellularLocation>
        <location evidence="1">Cell membrane</location>
        <topology evidence="1">Multi-pass membrane protein</topology>
    </subcellularLocation>
</comment>
<evidence type="ECO:0000256" key="8">
    <source>
        <dbReference type="SAM" id="Phobius"/>
    </source>
</evidence>
<evidence type="ECO:0000256" key="7">
    <source>
        <dbReference type="SAM" id="MobiDB-lite"/>
    </source>
</evidence>
<evidence type="ECO:0000256" key="2">
    <source>
        <dbReference type="ARBA" id="ARBA00010792"/>
    </source>
</evidence>
<evidence type="ECO:0000256" key="4">
    <source>
        <dbReference type="ARBA" id="ARBA00022692"/>
    </source>
</evidence>
<dbReference type="InterPro" id="IPR051311">
    <property type="entry name" value="DedA_domain"/>
</dbReference>
<evidence type="ECO:0000313" key="10">
    <source>
        <dbReference type="EMBL" id="MBM6401988.1"/>
    </source>
</evidence>
<comment type="caution">
    <text evidence="10">The sequence shown here is derived from an EMBL/GenBank/DDBJ whole genome shotgun (WGS) entry which is preliminary data.</text>
</comment>
<keyword evidence="5 8" id="KW-1133">Transmembrane helix</keyword>
<dbReference type="RefSeq" id="WP_204132459.1">
    <property type="nucleotide sequence ID" value="NZ_JAFDVD010000020.1"/>
</dbReference>
<keyword evidence="6 8" id="KW-0472">Membrane</keyword>
<dbReference type="PANTHER" id="PTHR42709:SF6">
    <property type="entry name" value="UNDECAPRENYL PHOSPHATE TRANSPORTER A"/>
    <property type="match status" value="1"/>
</dbReference>
<dbReference type="EMBL" id="JAFDVD010000020">
    <property type="protein sequence ID" value="MBM6401988.1"/>
    <property type="molecule type" value="Genomic_DNA"/>
</dbReference>
<evidence type="ECO:0000256" key="5">
    <source>
        <dbReference type="ARBA" id="ARBA00022989"/>
    </source>
</evidence>